<feature type="compositionally biased region" description="Basic and acidic residues" evidence="1">
    <location>
        <begin position="1"/>
        <end position="25"/>
    </location>
</feature>
<evidence type="ECO:0000313" key="2">
    <source>
        <dbReference type="EMBL" id="PKC62667.1"/>
    </source>
</evidence>
<feature type="region of interest" description="Disordered" evidence="1">
    <location>
        <begin position="1"/>
        <end position="52"/>
    </location>
</feature>
<dbReference type="Proteomes" id="UP000232688">
    <property type="component" value="Unassembled WGS sequence"/>
</dbReference>
<protein>
    <submittedName>
        <fullName evidence="2">Uncharacterized protein</fullName>
    </submittedName>
</protein>
<comment type="caution">
    <text evidence="2">The sequence shown here is derived from an EMBL/GenBank/DDBJ whole genome shotgun (WGS) entry which is preliminary data.</text>
</comment>
<dbReference type="VEuPathDB" id="FungiDB:RhiirFUN_011735"/>
<dbReference type="EMBL" id="LLXH01000828">
    <property type="protein sequence ID" value="PKC62667.1"/>
    <property type="molecule type" value="Genomic_DNA"/>
</dbReference>
<feature type="compositionally biased region" description="Pro residues" evidence="1">
    <location>
        <begin position="33"/>
        <end position="46"/>
    </location>
</feature>
<dbReference type="VEuPathDB" id="FungiDB:RhiirA1_397450"/>
<proteinExistence type="predicted"/>
<accession>A0A2N0RH97</accession>
<organism evidence="2 3">
    <name type="scientific">Rhizophagus irregularis</name>
    <dbReference type="NCBI Taxonomy" id="588596"/>
    <lineage>
        <taxon>Eukaryota</taxon>
        <taxon>Fungi</taxon>
        <taxon>Fungi incertae sedis</taxon>
        <taxon>Mucoromycota</taxon>
        <taxon>Glomeromycotina</taxon>
        <taxon>Glomeromycetes</taxon>
        <taxon>Glomerales</taxon>
        <taxon>Glomeraceae</taxon>
        <taxon>Rhizophagus</taxon>
    </lineage>
</organism>
<dbReference type="VEuPathDB" id="FungiDB:FUN_014585"/>
<reference evidence="2 3" key="1">
    <citation type="submission" date="2017-10" db="EMBL/GenBank/DDBJ databases">
        <title>Extensive intraspecific genome diversity in a model arbuscular mycorrhizal fungus.</title>
        <authorList>
            <person name="Chen E.C.H."/>
            <person name="Morin E."/>
            <person name="Baudet D."/>
            <person name="Noel J."/>
            <person name="Ndikumana S."/>
            <person name="Charron P."/>
            <person name="St-Onge C."/>
            <person name="Giorgi J."/>
            <person name="Grigoriev I.V."/>
            <person name="Roux C."/>
            <person name="Martin F.M."/>
            <person name="Corradi N."/>
        </authorList>
    </citation>
    <scope>NUCLEOTIDE SEQUENCE [LARGE SCALE GENOMIC DNA]</scope>
    <source>
        <strain evidence="2 3">A1</strain>
    </source>
</reference>
<evidence type="ECO:0000256" key="1">
    <source>
        <dbReference type="SAM" id="MobiDB-lite"/>
    </source>
</evidence>
<dbReference type="AlphaFoldDB" id="A0A2N0RH97"/>
<sequence length="108" mass="12652">MWKESRLKFMPKEDMPPPEGMKDDFIYSNPYYLRPPSPPSPPPSPPSSSLSRFLVQSATKEVKEVEKIEKVEKVNNNDIPQLIQLHIKRLENKSFKFTFNEDKAKFIK</sequence>
<name>A0A2N0RH97_9GLOM</name>
<reference evidence="2 3" key="2">
    <citation type="submission" date="2017-10" db="EMBL/GenBank/DDBJ databases">
        <title>Genome analyses suggest a sexual origin of heterokaryosis in a supposedly ancient asexual fungus.</title>
        <authorList>
            <person name="Corradi N."/>
            <person name="Sedzielewska K."/>
            <person name="Noel J."/>
            <person name="Charron P."/>
            <person name="Farinelli L."/>
            <person name="Marton T."/>
            <person name="Kruger M."/>
            <person name="Pelin A."/>
            <person name="Brachmann A."/>
            <person name="Corradi N."/>
        </authorList>
    </citation>
    <scope>NUCLEOTIDE SEQUENCE [LARGE SCALE GENOMIC DNA]</scope>
    <source>
        <strain evidence="2 3">A1</strain>
    </source>
</reference>
<evidence type="ECO:0000313" key="3">
    <source>
        <dbReference type="Proteomes" id="UP000232688"/>
    </source>
</evidence>
<gene>
    <name evidence="2" type="ORF">RhiirA1_397450</name>
</gene>